<name>A0AAV5J8L2_9ROSI</name>
<dbReference type="Proteomes" id="UP001054252">
    <property type="component" value="Unassembled WGS sequence"/>
</dbReference>
<protein>
    <submittedName>
        <fullName evidence="1">Uncharacterized protein</fullName>
    </submittedName>
</protein>
<dbReference type="EMBL" id="BPVZ01000033">
    <property type="protein sequence ID" value="GKV10954.1"/>
    <property type="molecule type" value="Genomic_DNA"/>
</dbReference>
<sequence length="441" mass="50167">MKALHSCNTMERKTMLWSMSASSLMPWGLMPVMEICAYVSSQSLSLIELIHALPPPIPLTVKELDMLLDLWIADDAITLPQVHRKPSNDDKLNPKYCCYHRLVHHATMDCFSLRRMYHQRVLEGLLEVLNRRQRVDEDPFPHHNQGVVNVLTHVESVGASEPIVEFPDDTPNFSDEEPQKPYSPSLMRLEKNASTLKHMPATLILNLPMPVILMEKVFCISANPLPFDQTKTHFAEAAFYDEFTLLANIRGRRRQQRPSKHVQSALELSFPTGESSILDDGPITISVAMSLDRLFFTLERDNSIANHLIPPSKLPTLHEAQPTLISLKSLEAIDLRDNPMNPRHVHINTTLSTNERTKMVHLNVFTWNYDEMPRLDPTLVAHSLNVDPSIKPVVQPNRTFHPKVTLKIKEEVEKLLAAGFIKPTKKLTWLANVVPVQKKNG</sequence>
<dbReference type="InterPro" id="IPR043502">
    <property type="entry name" value="DNA/RNA_pol_sf"/>
</dbReference>
<evidence type="ECO:0000313" key="1">
    <source>
        <dbReference type="EMBL" id="GKV10954.1"/>
    </source>
</evidence>
<reference evidence="1 2" key="1">
    <citation type="journal article" date="2021" name="Commun. Biol.">
        <title>The genome of Shorea leprosula (Dipterocarpaceae) highlights the ecological relevance of drought in aseasonal tropical rainforests.</title>
        <authorList>
            <person name="Ng K.K.S."/>
            <person name="Kobayashi M.J."/>
            <person name="Fawcett J.A."/>
            <person name="Hatakeyama M."/>
            <person name="Paape T."/>
            <person name="Ng C.H."/>
            <person name="Ang C.C."/>
            <person name="Tnah L.H."/>
            <person name="Lee C.T."/>
            <person name="Nishiyama T."/>
            <person name="Sese J."/>
            <person name="O'Brien M.J."/>
            <person name="Copetti D."/>
            <person name="Mohd Noor M.I."/>
            <person name="Ong R.C."/>
            <person name="Putra M."/>
            <person name="Sireger I.Z."/>
            <person name="Indrioko S."/>
            <person name="Kosugi Y."/>
            <person name="Izuno A."/>
            <person name="Isagi Y."/>
            <person name="Lee S.L."/>
            <person name="Shimizu K.K."/>
        </authorList>
    </citation>
    <scope>NUCLEOTIDE SEQUENCE [LARGE SCALE GENOMIC DNA]</scope>
    <source>
        <strain evidence="1">214</strain>
    </source>
</reference>
<gene>
    <name evidence="1" type="ORF">SLEP1_g22250</name>
</gene>
<evidence type="ECO:0000313" key="2">
    <source>
        <dbReference type="Proteomes" id="UP001054252"/>
    </source>
</evidence>
<accession>A0AAV5J8L2</accession>
<proteinExistence type="predicted"/>
<dbReference type="AlphaFoldDB" id="A0AAV5J8L2"/>
<comment type="caution">
    <text evidence="1">The sequence shown here is derived from an EMBL/GenBank/DDBJ whole genome shotgun (WGS) entry which is preliminary data.</text>
</comment>
<dbReference type="SUPFAM" id="SSF56672">
    <property type="entry name" value="DNA/RNA polymerases"/>
    <property type="match status" value="1"/>
</dbReference>
<organism evidence="1 2">
    <name type="scientific">Rubroshorea leprosula</name>
    <dbReference type="NCBI Taxonomy" id="152421"/>
    <lineage>
        <taxon>Eukaryota</taxon>
        <taxon>Viridiplantae</taxon>
        <taxon>Streptophyta</taxon>
        <taxon>Embryophyta</taxon>
        <taxon>Tracheophyta</taxon>
        <taxon>Spermatophyta</taxon>
        <taxon>Magnoliopsida</taxon>
        <taxon>eudicotyledons</taxon>
        <taxon>Gunneridae</taxon>
        <taxon>Pentapetalae</taxon>
        <taxon>rosids</taxon>
        <taxon>malvids</taxon>
        <taxon>Malvales</taxon>
        <taxon>Dipterocarpaceae</taxon>
        <taxon>Rubroshorea</taxon>
    </lineage>
</organism>
<keyword evidence="2" id="KW-1185">Reference proteome</keyword>
<dbReference type="Gene3D" id="3.10.10.10">
    <property type="entry name" value="HIV Type 1 Reverse Transcriptase, subunit A, domain 1"/>
    <property type="match status" value="1"/>
</dbReference>